<feature type="chain" id="PRO_5014601763" description="VDE lipocalin domain-containing protein" evidence="1">
    <location>
        <begin position="19"/>
        <end position="110"/>
    </location>
</feature>
<accession>A0A2N9ETI8</accession>
<evidence type="ECO:0008006" key="3">
    <source>
        <dbReference type="Google" id="ProtNLM"/>
    </source>
</evidence>
<dbReference type="EMBL" id="OIVN01000557">
    <property type="protein sequence ID" value="SPC82116.1"/>
    <property type="molecule type" value="Genomic_DNA"/>
</dbReference>
<name>A0A2N9ETI8_FAGSY</name>
<keyword evidence="1" id="KW-0732">Signal</keyword>
<reference evidence="2" key="1">
    <citation type="submission" date="2018-02" db="EMBL/GenBank/DDBJ databases">
        <authorList>
            <person name="Cohen D.B."/>
            <person name="Kent A.D."/>
        </authorList>
    </citation>
    <scope>NUCLEOTIDE SEQUENCE</scope>
</reference>
<protein>
    <recommendedName>
        <fullName evidence="3">VDE lipocalin domain-containing protein</fullName>
    </recommendedName>
</protein>
<evidence type="ECO:0000256" key="1">
    <source>
        <dbReference type="SAM" id="SignalP"/>
    </source>
</evidence>
<dbReference type="AlphaFoldDB" id="A0A2N9ETI8"/>
<gene>
    <name evidence="2" type="ORF">FSB_LOCUS9998</name>
</gene>
<sequence length="110" mass="12399">MAHKVVALFMCLVLVANAAVPDTKVTDFYKTCIKNCLDDCLPNKNNNHSLCDKLCDEGCVAIEKDVFGVGSTRKINLQKEIINDGFPFYFKDPVTGTLEPNRVWNYPRKN</sequence>
<proteinExistence type="predicted"/>
<evidence type="ECO:0000313" key="2">
    <source>
        <dbReference type="EMBL" id="SPC82116.1"/>
    </source>
</evidence>
<feature type="signal peptide" evidence="1">
    <location>
        <begin position="1"/>
        <end position="18"/>
    </location>
</feature>
<organism evidence="2">
    <name type="scientific">Fagus sylvatica</name>
    <name type="common">Beechnut</name>
    <dbReference type="NCBI Taxonomy" id="28930"/>
    <lineage>
        <taxon>Eukaryota</taxon>
        <taxon>Viridiplantae</taxon>
        <taxon>Streptophyta</taxon>
        <taxon>Embryophyta</taxon>
        <taxon>Tracheophyta</taxon>
        <taxon>Spermatophyta</taxon>
        <taxon>Magnoliopsida</taxon>
        <taxon>eudicotyledons</taxon>
        <taxon>Gunneridae</taxon>
        <taxon>Pentapetalae</taxon>
        <taxon>rosids</taxon>
        <taxon>fabids</taxon>
        <taxon>Fagales</taxon>
        <taxon>Fagaceae</taxon>
        <taxon>Fagus</taxon>
    </lineage>
</organism>